<name>A0A8S1M2E7_9CILI</name>
<feature type="cross-link" description="Glycyl lysine isopeptide (Lys-Gly) (interchain with G-Cter in SUMO2)" evidence="8">
    <location>
        <position position="131"/>
    </location>
</feature>
<evidence type="ECO:0000259" key="11">
    <source>
        <dbReference type="PROSITE" id="PS50011"/>
    </source>
</evidence>
<dbReference type="EMBL" id="CAJJDN010000031">
    <property type="protein sequence ID" value="CAD8073789.1"/>
    <property type="molecule type" value="Genomic_DNA"/>
</dbReference>
<comment type="caution">
    <text evidence="12">The sequence shown here is derived from an EMBL/GenBank/DDBJ whole genome shotgun (WGS) entry which is preliminary data.</text>
</comment>
<reference evidence="12" key="1">
    <citation type="submission" date="2021-01" db="EMBL/GenBank/DDBJ databases">
        <authorList>
            <consortium name="Genoscope - CEA"/>
            <person name="William W."/>
        </authorList>
    </citation>
    <scope>NUCLEOTIDE SEQUENCE</scope>
</reference>
<evidence type="ECO:0000256" key="1">
    <source>
        <dbReference type="ARBA" id="ARBA00022527"/>
    </source>
</evidence>
<evidence type="ECO:0000313" key="12">
    <source>
        <dbReference type="EMBL" id="CAD8073789.1"/>
    </source>
</evidence>
<dbReference type="FunFam" id="3.30.200.20:FF:000042">
    <property type="entry name" value="Aurora kinase A"/>
    <property type="match status" value="1"/>
</dbReference>
<dbReference type="InterPro" id="IPR000719">
    <property type="entry name" value="Prot_kinase_dom"/>
</dbReference>
<evidence type="ECO:0000256" key="9">
    <source>
        <dbReference type="PROSITE-ProRule" id="PRU10141"/>
    </source>
</evidence>
<evidence type="ECO:0000256" key="7">
    <source>
        <dbReference type="PIRSR" id="PIRSR630616-2"/>
    </source>
</evidence>
<evidence type="ECO:0000256" key="2">
    <source>
        <dbReference type="ARBA" id="ARBA00022679"/>
    </source>
</evidence>
<dbReference type="PROSITE" id="PS00107">
    <property type="entry name" value="PROTEIN_KINASE_ATP"/>
    <property type="match status" value="1"/>
</dbReference>
<evidence type="ECO:0000256" key="8">
    <source>
        <dbReference type="PIRSR" id="PIRSR630616-3"/>
    </source>
</evidence>
<dbReference type="Proteomes" id="UP000692954">
    <property type="component" value="Unassembled WGS sequence"/>
</dbReference>
<dbReference type="OrthoDB" id="10252354at2759"/>
<comment type="similarity">
    <text evidence="10">Belongs to the protein kinase superfamily.</text>
</comment>
<dbReference type="GO" id="GO:0004674">
    <property type="term" value="F:protein serine/threonine kinase activity"/>
    <property type="evidence" value="ECO:0007669"/>
    <property type="project" value="UniProtKB-KW"/>
</dbReference>
<evidence type="ECO:0000256" key="3">
    <source>
        <dbReference type="ARBA" id="ARBA00022741"/>
    </source>
</evidence>
<sequence length="330" mass="38339">MLYSKYCQSDFDGYEKIKELGNGAYGKVYLVKKDGELFALKTVPKGIFNDISEQQLQKEIHIHKKLVHGNIIKLHSYYQDRQHVHLLMEYAEGGSLYQKNLTLDEVQDYFSQICNGIYYLHSNNIIHRDLKPENILLKKNVIKLCDFGWSAEVGYNKQRDTLCGTVDYMAPEVTQGKYSFKVDTWSLGIILYELIHHQIPTNPRKYNCPELVQDLIEKLLVAQDERLSISQVLQHPFVKKGQECRESIQSVNSINFSKYQVEGLELFNELDVYLEQQDRAIIRMTDIFKPRQSKKVPEQQVTEQPSKKTLFNTILDTLGCMNRSKKQSSG</sequence>
<dbReference type="SMART" id="SM00220">
    <property type="entry name" value="S_TKc"/>
    <property type="match status" value="1"/>
</dbReference>
<dbReference type="InterPro" id="IPR008271">
    <property type="entry name" value="Ser/Thr_kinase_AS"/>
</dbReference>
<feature type="binding site" evidence="7">
    <location>
        <position position="146"/>
    </location>
    <ligand>
        <name>ATP</name>
        <dbReference type="ChEBI" id="CHEBI:30616"/>
    </ligand>
</feature>
<dbReference type="Pfam" id="PF00069">
    <property type="entry name" value="Pkinase"/>
    <property type="match status" value="1"/>
</dbReference>
<dbReference type="InterPro" id="IPR030616">
    <property type="entry name" value="Aur-like"/>
</dbReference>
<evidence type="ECO:0000256" key="10">
    <source>
        <dbReference type="RuleBase" id="RU000304"/>
    </source>
</evidence>
<evidence type="ECO:0000313" key="13">
    <source>
        <dbReference type="Proteomes" id="UP000692954"/>
    </source>
</evidence>
<dbReference type="PROSITE" id="PS50011">
    <property type="entry name" value="PROTEIN_KINASE_DOM"/>
    <property type="match status" value="1"/>
</dbReference>
<keyword evidence="5 7" id="KW-0067">ATP-binding</keyword>
<keyword evidence="13" id="KW-1185">Reference proteome</keyword>
<dbReference type="GO" id="GO:0005524">
    <property type="term" value="F:ATP binding"/>
    <property type="evidence" value="ECO:0007669"/>
    <property type="project" value="UniProtKB-UniRule"/>
</dbReference>
<keyword evidence="2" id="KW-0808">Transferase</keyword>
<feature type="binding site" evidence="7">
    <location>
        <begin position="89"/>
        <end position="91"/>
    </location>
    <ligand>
        <name>ATP</name>
        <dbReference type="ChEBI" id="CHEBI:30616"/>
    </ligand>
</feature>
<keyword evidence="1 10" id="KW-0723">Serine/threonine-protein kinase</keyword>
<feature type="binding site" evidence="7">
    <location>
        <begin position="133"/>
        <end position="134"/>
    </location>
    <ligand>
        <name>ATP</name>
        <dbReference type="ChEBI" id="CHEBI:30616"/>
    </ligand>
</feature>
<feature type="binding site" evidence="7 9">
    <location>
        <position position="41"/>
    </location>
    <ligand>
        <name>ATP</name>
        <dbReference type="ChEBI" id="CHEBI:30616"/>
    </ligand>
</feature>
<feature type="domain" description="Protein kinase" evidence="11">
    <location>
        <begin position="14"/>
        <end position="238"/>
    </location>
</feature>
<evidence type="ECO:0000256" key="4">
    <source>
        <dbReference type="ARBA" id="ARBA00022777"/>
    </source>
</evidence>
<evidence type="ECO:0000256" key="6">
    <source>
        <dbReference type="PIRSR" id="PIRSR630616-1"/>
    </source>
</evidence>
<proteinExistence type="inferred from homology"/>
<gene>
    <name evidence="12" type="ORF">PSON_ATCC_30995.1.T0310137</name>
</gene>
<dbReference type="AlphaFoldDB" id="A0A8S1M2E7"/>
<accession>A0A8S1M2E7</accession>
<keyword evidence="4" id="KW-0418">Kinase</keyword>
<evidence type="ECO:0000256" key="5">
    <source>
        <dbReference type="ARBA" id="ARBA00022840"/>
    </source>
</evidence>
<dbReference type="PANTHER" id="PTHR24350">
    <property type="entry name" value="SERINE/THREONINE-PROTEIN KINASE IAL-RELATED"/>
    <property type="match status" value="1"/>
</dbReference>
<protein>
    <recommendedName>
        <fullName evidence="11">Protein kinase domain-containing protein</fullName>
    </recommendedName>
</protein>
<feature type="active site" description="Proton acceptor" evidence="6">
    <location>
        <position position="129"/>
    </location>
</feature>
<organism evidence="12 13">
    <name type="scientific">Paramecium sonneborni</name>
    <dbReference type="NCBI Taxonomy" id="65129"/>
    <lineage>
        <taxon>Eukaryota</taxon>
        <taxon>Sar</taxon>
        <taxon>Alveolata</taxon>
        <taxon>Ciliophora</taxon>
        <taxon>Intramacronucleata</taxon>
        <taxon>Oligohymenophorea</taxon>
        <taxon>Peniculida</taxon>
        <taxon>Parameciidae</taxon>
        <taxon>Paramecium</taxon>
    </lineage>
</organism>
<dbReference type="InterPro" id="IPR017441">
    <property type="entry name" value="Protein_kinase_ATP_BS"/>
</dbReference>
<keyword evidence="3 7" id="KW-0547">Nucleotide-binding</keyword>
<dbReference type="PROSITE" id="PS00108">
    <property type="entry name" value="PROTEIN_KINASE_ST"/>
    <property type="match status" value="1"/>
</dbReference>